<evidence type="ECO:0000256" key="3">
    <source>
        <dbReference type="ARBA" id="ARBA00022692"/>
    </source>
</evidence>
<reference evidence="9 10" key="1">
    <citation type="submission" date="2021-06" db="EMBL/GenBank/DDBJ databases">
        <authorList>
            <person name="Sun Q."/>
            <person name="Li D."/>
        </authorList>
    </citation>
    <scope>NUCLEOTIDE SEQUENCE [LARGE SCALE GENOMIC DNA]</scope>
    <source>
        <strain evidence="9 10">MSJ-5</strain>
    </source>
</reference>
<evidence type="ECO:0000256" key="7">
    <source>
        <dbReference type="SAM" id="Phobius"/>
    </source>
</evidence>
<keyword evidence="5 7" id="KW-0472">Membrane</keyword>
<feature type="compositionally biased region" description="Basic and acidic residues" evidence="6">
    <location>
        <begin position="369"/>
        <end position="378"/>
    </location>
</feature>
<dbReference type="Pfam" id="PF23750">
    <property type="entry name" value="RsgI_M"/>
    <property type="match status" value="1"/>
</dbReference>
<evidence type="ECO:0000313" key="10">
    <source>
        <dbReference type="Proteomes" id="UP000779508"/>
    </source>
</evidence>
<feature type="domain" description="RsgI N-terminal anti-sigma" evidence="8">
    <location>
        <begin position="3"/>
        <end position="50"/>
    </location>
</feature>
<evidence type="ECO:0000256" key="5">
    <source>
        <dbReference type="ARBA" id="ARBA00023136"/>
    </source>
</evidence>
<feature type="transmembrane region" description="Helical" evidence="7">
    <location>
        <begin position="57"/>
        <end position="78"/>
    </location>
</feature>
<evidence type="ECO:0000256" key="1">
    <source>
        <dbReference type="ARBA" id="ARBA00004162"/>
    </source>
</evidence>
<keyword evidence="10" id="KW-1185">Reference proteome</keyword>
<organism evidence="9 10">
    <name type="scientific">Alkaliphilus flagellatus</name>
    <dbReference type="NCBI Taxonomy" id="2841507"/>
    <lineage>
        <taxon>Bacteria</taxon>
        <taxon>Bacillati</taxon>
        <taxon>Bacillota</taxon>
        <taxon>Clostridia</taxon>
        <taxon>Peptostreptococcales</taxon>
        <taxon>Natronincolaceae</taxon>
        <taxon>Alkaliphilus</taxon>
    </lineage>
</organism>
<evidence type="ECO:0000256" key="4">
    <source>
        <dbReference type="ARBA" id="ARBA00022989"/>
    </source>
</evidence>
<dbReference type="RefSeq" id="WP_216416249.1">
    <property type="nucleotide sequence ID" value="NZ_JAHLQK010000003.1"/>
</dbReference>
<dbReference type="InterPro" id="IPR024449">
    <property type="entry name" value="Anti-sigma_RsgI_N"/>
</dbReference>
<dbReference type="Pfam" id="PF12791">
    <property type="entry name" value="RsgI_N"/>
    <property type="match status" value="1"/>
</dbReference>
<dbReference type="EMBL" id="JAHLQK010000003">
    <property type="protein sequence ID" value="MBU5676463.1"/>
    <property type="molecule type" value="Genomic_DNA"/>
</dbReference>
<feature type="region of interest" description="Disordered" evidence="6">
    <location>
        <begin position="263"/>
        <end position="437"/>
    </location>
</feature>
<keyword evidence="3 7" id="KW-0812">Transmembrane</keyword>
<evidence type="ECO:0000256" key="6">
    <source>
        <dbReference type="SAM" id="MobiDB-lite"/>
    </source>
</evidence>
<feature type="compositionally biased region" description="Acidic residues" evidence="6">
    <location>
        <begin position="341"/>
        <end position="368"/>
    </location>
</feature>
<sequence length="437" mass="50688">MIHRGSIIEVCHDSIVVITEDCTFERIKKSEGLEEGMEVYFETEDIIRRRNLTVKNISTVAAAIFLLVITSIYGVSFWNTNYRAVALLSVDINPSIEIKINRNHQVIKASALNEDALGLPLSNLRRRPLVDALQELVKMAEYKGYIKETEPNYILVTAVGLKAYKEDTKDLTQLLIEGKEKIENISTERGQHIEVVTMESNKETLKRSKEEHISVGKMEVYKNIQNKGLNGNKIKELKNKTVKELIEEIAKIKASKVDEPKIDKKENSVKESKENNKDQKEKKEDKDNKEKDNKEKVESTPNAQKNNNVKEQNQKEHPVFKEHPRNNKAKDYPKDNKENNKDEDDDEEDEDDDKEDDDKDSDDDDEECNKEKKDDKWIKNNNPANGNKNNKYKNNKDKEDKDKENKDTENKENKDKENKDKENKDKDNNKNNKSKKP</sequence>
<keyword evidence="2" id="KW-1003">Cell membrane</keyword>
<name>A0ABS6G1V3_9FIRM</name>
<keyword evidence="4 7" id="KW-1133">Transmembrane helix</keyword>
<feature type="compositionally biased region" description="Low complexity" evidence="6">
    <location>
        <begin position="379"/>
        <end position="389"/>
    </location>
</feature>
<dbReference type="Proteomes" id="UP000779508">
    <property type="component" value="Unassembled WGS sequence"/>
</dbReference>
<accession>A0ABS6G1V3</accession>
<comment type="subcellular location">
    <subcellularLocation>
        <location evidence="1">Cell membrane</location>
        <topology evidence="1">Single-pass membrane protein</topology>
    </subcellularLocation>
</comment>
<dbReference type="PROSITE" id="PS51849">
    <property type="entry name" value="RSGI_N"/>
    <property type="match status" value="1"/>
</dbReference>
<dbReference type="InterPro" id="IPR055431">
    <property type="entry name" value="RsgI_M"/>
</dbReference>
<feature type="compositionally biased region" description="Basic and acidic residues" evidence="6">
    <location>
        <begin position="312"/>
        <end position="340"/>
    </location>
</feature>
<gene>
    <name evidence="9" type="ORF">KQI88_08545</name>
</gene>
<evidence type="ECO:0000256" key="2">
    <source>
        <dbReference type="ARBA" id="ARBA00022475"/>
    </source>
</evidence>
<protein>
    <submittedName>
        <fullName evidence="9">Anti-sigma factor domain-containing protein</fullName>
    </submittedName>
</protein>
<feature type="compositionally biased region" description="Basic and acidic residues" evidence="6">
    <location>
        <begin position="263"/>
        <end position="298"/>
    </location>
</feature>
<proteinExistence type="predicted"/>
<evidence type="ECO:0000259" key="8">
    <source>
        <dbReference type="PROSITE" id="PS51849"/>
    </source>
</evidence>
<feature type="compositionally biased region" description="Basic and acidic residues" evidence="6">
    <location>
        <begin position="394"/>
        <end position="430"/>
    </location>
</feature>
<comment type="caution">
    <text evidence="9">The sequence shown here is derived from an EMBL/GenBank/DDBJ whole genome shotgun (WGS) entry which is preliminary data.</text>
</comment>
<evidence type="ECO:0000313" key="9">
    <source>
        <dbReference type="EMBL" id="MBU5676463.1"/>
    </source>
</evidence>
<feature type="compositionally biased region" description="Low complexity" evidence="6">
    <location>
        <begin position="302"/>
        <end position="311"/>
    </location>
</feature>